<dbReference type="SUPFAM" id="SSF51905">
    <property type="entry name" value="FAD/NAD(P)-binding domain"/>
    <property type="match status" value="1"/>
</dbReference>
<dbReference type="Pfam" id="PF05834">
    <property type="entry name" value="Lycopene_cycl"/>
    <property type="match status" value="1"/>
</dbReference>
<protein>
    <submittedName>
        <fullName evidence="2">FAD-dependent oxidoreductase</fullName>
    </submittedName>
</protein>
<dbReference type="InterPro" id="IPR036188">
    <property type="entry name" value="FAD/NAD-bd_sf"/>
</dbReference>
<reference evidence="2 3" key="1">
    <citation type="submission" date="2024-03" db="EMBL/GenBank/DDBJ databases">
        <title>Rhodococcus navarretei sp. nov. and Pseudarthrobacter quantumdoti sp. nov., two new species with the ability to biosynthesize Quantum Dots isolated from soil samples at Union Glacier, Antarctica.</title>
        <authorList>
            <person name="Vargas M."/>
        </authorList>
    </citation>
    <scope>NUCLEOTIDE SEQUENCE [LARGE SCALE GENOMIC DNA]</scope>
    <source>
        <strain evidence="2 3">EXRC-4A-4</strain>
    </source>
</reference>
<organism evidence="2 3">
    <name type="scientific">Rhodococcus navarretei</name>
    <dbReference type="NCBI Taxonomy" id="3128981"/>
    <lineage>
        <taxon>Bacteria</taxon>
        <taxon>Bacillati</taxon>
        <taxon>Actinomycetota</taxon>
        <taxon>Actinomycetes</taxon>
        <taxon>Mycobacteriales</taxon>
        <taxon>Nocardiaceae</taxon>
        <taxon>Rhodococcus</taxon>
    </lineage>
</organism>
<dbReference type="PANTHER" id="PTHR43747:SF1">
    <property type="entry name" value="SLR1998 PROTEIN"/>
    <property type="match status" value="1"/>
</dbReference>
<evidence type="ECO:0000313" key="3">
    <source>
        <dbReference type="Proteomes" id="UP001456513"/>
    </source>
</evidence>
<evidence type="ECO:0000256" key="1">
    <source>
        <dbReference type="ARBA" id="ARBA00038396"/>
    </source>
</evidence>
<evidence type="ECO:0000313" key="2">
    <source>
        <dbReference type="EMBL" id="MEK8069605.1"/>
    </source>
</evidence>
<dbReference type="Proteomes" id="UP001456513">
    <property type="component" value="Unassembled WGS sequence"/>
</dbReference>
<comment type="similarity">
    <text evidence="1">Belongs to the flavin-dependent halogenase family. Bacterial tryptophan halogenase subfamily.</text>
</comment>
<keyword evidence="3" id="KW-1185">Reference proteome</keyword>
<dbReference type="InterPro" id="IPR050816">
    <property type="entry name" value="Flavin-dep_Halogenase_NPB"/>
</dbReference>
<accession>A0ABU9CQA3</accession>
<dbReference type="PANTHER" id="PTHR43747">
    <property type="entry name" value="FAD-BINDING PROTEIN"/>
    <property type="match status" value="1"/>
</dbReference>
<gene>
    <name evidence="2" type="ORF">AABD04_01935</name>
</gene>
<comment type="caution">
    <text evidence="2">The sequence shown here is derived from an EMBL/GenBank/DDBJ whole genome shotgun (WGS) entry which is preliminary data.</text>
</comment>
<proteinExistence type="inferred from homology"/>
<dbReference type="EMBL" id="JBBPCN010000001">
    <property type="protein sequence ID" value="MEK8069605.1"/>
    <property type="molecule type" value="Genomic_DNA"/>
</dbReference>
<dbReference type="Gene3D" id="3.50.50.60">
    <property type="entry name" value="FAD/NAD(P)-binding domain"/>
    <property type="match status" value="1"/>
</dbReference>
<name>A0ABU9CQA3_9NOCA</name>
<dbReference type="RefSeq" id="WP_341440034.1">
    <property type="nucleotide sequence ID" value="NZ_JBBPCN010000001.1"/>
</dbReference>
<sequence>MKVTVQSELSGLSKEARAALAARIAKHLSQSDTPRPDHDVVIVGGGVAGLTLALEISRTRPTRVLVVDSDTGPAPEATHRVGESTVEVASHYLREKLCMGEHLTASQLPKMGLRMFFSDGVNTDIAQRLEVGSSTRIPFVTYQIDRGRLANELARRCAADGVDITCGRVQSIELGAGSRPHSLTVRTGDRTFTTTATWVVDGSGRNRTLSKQLDLRRSNEHKCNAVWLRVAAELDIGQWSSDPDWHARIVDGDRALSTNHLMGQGYWVWIIRLASGSTSIGIVADPAFHQASAFDTLSKATAWLREYEPQCADALAEVEDRVQDFRVMKNYSHGAAKFFDGKERWCLTGDSAIFLDPLYSSGLDLIAIGNGLITDMIVRDLDGENVIGRSKTVNTLFGTLAEMWLAIYQDQYPLMAAPKVMTSKIIWDVALYWGFLGFLYVNDRFVTVADDPSIVPGLERMVGLSNRMQQFFREWAAIEQGRPQAQFVDAYSPLNFMRVLHATMIDEIPDVTAQFDTNAELLGRVAGQLVELIIAENCNRFSDDAVMRQIQAWQQDPLLRDVRSVYRRQQGVNPLSTDWIIASAPVQSST</sequence>